<feature type="domain" description="SIS" evidence="1">
    <location>
        <begin position="30"/>
        <end position="175"/>
    </location>
</feature>
<dbReference type="PANTHER" id="PTHR42745:SF1">
    <property type="entry name" value="ARABINOSE 5-PHOSPHATE ISOMERASE KDSD"/>
    <property type="match status" value="1"/>
</dbReference>
<dbReference type="InterPro" id="IPR050986">
    <property type="entry name" value="GutQ/KpsF_isomerases"/>
</dbReference>
<dbReference type="InterPro" id="IPR046348">
    <property type="entry name" value="SIS_dom_sf"/>
</dbReference>
<dbReference type="Proteomes" id="UP000754644">
    <property type="component" value="Unassembled WGS sequence"/>
</dbReference>
<protein>
    <submittedName>
        <fullName evidence="2">SIS domain-containing protein</fullName>
    </submittedName>
</protein>
<organism evidence="2 3">
    <name type="scientific">SAR86 cluster bacterium</name>
    <dbReference type="NCBI Taxonomy" id="2030880"/>
    <lineage>
        <taxon>Bacteria</taxon>
        <taxon>Pseudomonadati</taxon>
        <taxon>Pseudomonadota</taxon>
        <taxon>Gammaproteobacteria</taxon>
        <taxon>SAR86 cluster</taxon>
    </lineage>
</organism>
<dbReference type="Gene3D" id="3.40.50.10490">
    <property type="entry name" value="Glucose-6-phosphate isomerase like protein, domain 1"/>
    <property type="match status" value="1"/>
</dbReference>
<evidence type="ECO:0000313" key="3">
    <source>
        <dbReference type="Proteomes" id="UP000754644"/>
    </source>
</evidence>
<dbReference type="SUPFAM" id="SSF53697">
    <property type="entry name" value="SIS domain"/>
    <property type="match status" value="1"/>
</dbReference>
<dbReference type="InterPro" id="IPR001347">
    <property type="entry name" value="SIS_dom"/>
</dbReference>
<dbReference type="PROSITE" id="PS51464">
    <property type="entry name" value="SIS"/>
    <property type="match status" value="1"/>
</dbReference>
<reference evidence="2" key="1">
    <citation type="submission" date="2020-05" db="EMBL/GenBank/DDBJ databases">
        <title>Sulfur intermediates as new biogeochemical hubs in an aquatic model microbial ecosystem.</title>
        <authorList>
            <person name="Vigneron A."/>
        </authorList>
    </citation>
    <scope>NUCLEOTIDE SEQUENCE</scope>
    <source>
        <strain evidence="2">Bin.250</strain>
    </source>
</reference>
<dbReference type="InterPro" id="IPR035474">
    <property type="entry name" value="SIS_Kpsf"/>
</dbReference>
<dbReference type="GO" id="GO:1901135">
    <property type="term" value="P:carbohydrate derivative metabolic process"/>
    <property type="evidence" value="ECO:0007669"/>
    <property type="project" value="InterPro"/>
</dbReference>
<dbReference type="GO" id="GO:0097367">
    <property type="term" value="F:carbohydrate derivative binding"/>
    <property type="evidence" value="ECO:0007669"/>
    <property type="project" value="InterPro"/>
</dbReference>
<gene>
    <name evidence="2" type="ORF">HQ497_05455</name>
</gene>
<evidence type="ECO:0000259" key="1">
    <source>
        <dbReference type="PROSITE" id="PS51464"/>
    </source>
</evidence>
<evidence type="ECO:0000313" key="2">
    <source>
        <dbReference type="EMBL" id="NQV64795.1"/>
    </source>
</evidence>
<dbReference type="Pfam" id="PF01380">
    <property type="entry name" value="SIS"/>
    <property type="match status" value="1"/>
</dbReference>
<proteinExistence type="predicted"/>
<dbReference type="EMBL" id="JABMOJ010000203">
    <property type="protein sequence ID" value="NQV64795.1"/>
    <property type="molecule type" value="Genomic_DNA"/>
</dbReference>
<sequence length="201" mass="21736">MNIKERMAFIIQKEAEAINQINVTEAFEDAVNLLLACQGKVITTGIGKAGYIANKFSATLSSTGTPAFFVHPAEAGHGDLGMVNPEDIIIAFSTSGKSIEVIEMLENARQLGVSRVIGITSHPESPLRELSELVLDMGSNIIEPCPLKVTPSASIAVMQAISDAIALTLMELKGFTTHDYGMRHHKGYLGSVTRQQHHYDD</sequence>
<dbReference type="CDD" id="cd05014">
    <property type="entry name" value="SIS_Kpsf"/>
    <property type="match status" value="1"/>
</dbReference>
<comment type="caution">
    <text evidence="2">The sequence shown here is derived from an EMBL/GenBank/DDBJ whole genome shotgun (WGS) entry which is preliminary data.</text>
</comment>
<dbReference type="AlphaFoldDB" id="A0A972VYQ8"/>
<accession>A0A972VYQ8</accession>
<dbReference type="PANTHER" id="PTHR42745">
    <property type="match status" value="1"/>
</dbReference>
<name>A0A972VYQ8_9GAMM</name>